<name>A0A3Q7IUX1_SOLLC</name>
<dbReference type="AlphaFoldDB" id="A0A3Q7IUX1"/>
<organism evidence="1">
    <name type="scientific">Solanum lycopersicum</name>
    <name type="common">Tomato</name>
    <name type="synonym">Lycopersicon esculentum</name>
    <dbReference type="NCBI Taxonomy" id="4081"/>
    <lineage>
        <taxon>Eukaryota</taxon>
        <taxon>Viridiplantae</taxon>
        <taxon>Streptophyta</taxon>
        <taxon>Embryophyta</taxon>
        <taxon>Tracheophyta</taxon>
        <taxon>Spermatophyta</taxon>
        <taxon>Magnoliopsida</taxon>
        <taxon>eudicotyledons</taxon>
        <taxon>Gunneridae</taxon>
        <taxon>Pentapetalae</taxon>
        <taxon>asterids</taxon>
        <taxon>lamiids</taxon>
        <taxon>Solanales</taxon>
        <taxon>Solanaceae</taxon>
        <taxon>Solanoideae</taxon>
        <taxon>Solaneae</taxon>
        <taxon>Solanum</taxon>
        <taxon>Solanum subgen. Lycopersicon</taxon>
    </lineage>
</organism>
<keyword evidence="2" id="KW-1185">Reference proteome</keyword>
<dbReference type="Proteomes" id="UP000004994">
    <property type="component" value="Chromosome 11"/>
</dbReference>
<sequence>MFVICLQPILFNYYICISYTSPGSHKGVHAFLLIKCSLTFKKLVLLFDD</sequence>
<protein>
    <submittedName>
        <fullName evidence="1">Uncharacterized protein</fullName>
    </submittedName>
</protein>
<reference evidence="1" key="2">
    <citation type="submission" date="2019-01" db="UniProtKB">
        <authorList>
            <consortium name="EnsemblPlants"/>
        </authorList>
    </citation>
    <scope>IDENTIFICATION</scope>
    <source>
        <strain evidence="1">cv. Heinz 1706</strain>
    </source>
</reference>
<dbReference type="Gramene" id="Solyc11g020930.1.1">
    <property type="protein sequence ID" value="Solyc11g020930.1.1.1"/>
    <property type="gene ID" value="Solyc11g020930.1"/>
</dbReference>
<dbReference type="PaxDb" id="4081-Solyc11g020930.1.1"/>
<reference evidence="1" key="1">
    <citation type="journal article" date="2012" name="Nature">
        <title>The tomato genome sequence provides insights into fleshy fruit evolution.</title>
        <authorList>
            <consortium name="Tomato Genome Consortium"/>
        </authorList>
    </citation>
    <scope>NUCLEOTIDE SEQUENCE [LARGE SCALE GENOMIC DNA]</scope>
    <source>
        <strain evidence="1">cv. Heinz 1706</strain>
    </source>
</reference>
<evidence type="ECO:0000313" key="1">
    <source>
        <dbReference type="EnsemblPlants" id="Solyc11g020930.1.1.1"/>
    </source>
</evidence>
<dbReference type="EnsemblPlants" id="Solyc11g020930.1.1">
    <property type="protein sequence ID" value="Solyc11g020930.1.1.1"/>
    <property type="gene ID" value="Solyc11g020930.1"/>
</dbReference>
<dbReference type="InParanoid" id="A0A3Q7IUX1"/>
<accession>A0A3Q7IUX1</accession>
<proteinExistence type="predicted"/>
<evidence type="ECO:0000313" key="2">
    <source>
        <dbReference type="Proteomes" id="UP000004994"/>
    </source>
</evidence>